<dbReference type="EMBL" id="AP019416">
    <property type="protein sequence ID" value="BBI48173.1"/>
    <property type="molecule type" value="Genomic_DNA"/>
</dbReference>
<name>A0ABM7GCP7_9GAMM</name>
<evidence type="ECO:0000313" key="3">
    <source>
        <dbReference type="Proteomes" id="UP000289555"/>
    </source>
</evidence>
<evidence type="ECO:0000313" key="2">
    <source>
        <dbReference type="EMBL" id="BBI48173.1"/>
    </source>
</evidence>
<keyword evidence="3" id="KW-1185">Reference proteome</keyword>
<feature type="region of interest" description="Disordered" evidence="1">
    <location>
        <begin position="78"/>
        <end position="110"/>
    </location>
</feature>
<accession>A0ABM7GCP7</accession>
<dbReference type="Gene3D" id="2.60.120.260">
    <property type="entry name" value="Galactose-binding domain-like"/>
    <property type="match status" value="1"/>
</dbReference>
<evidence type="ECO:0000256" key="1">
    <source>
        <dbReference type="SAM" id="MobiDB-lite"/>
    </source>
</evidence>
<sequence>MPFANAPDDGVNDPWDEWLEQEVQVTFEEGANTFTLTIPTVANGGTNNGPNIDQVVFSFDDGDTNPAPFTFEIQGEALSIDDDEPTPDTVVRDASNPETNEAAGPDGLWDGYTGTGYLDMGAKPVMRPSLT</sequence>
<proteinExistence type="predicted"/>
<gene>
    <name evidence="2" type="ORF">HORIV_05940</name>
</gene>
<dbReference type="Proteomes" id="UP000289555">
    <property type="component" value="Chromosome"/>
</dbReference>
<reference evidence="3" key="1">
    <citation type="journal article" date="2019" name="Microbiol. Resour. Announc.">
        <title>Complete Genome Sequence of Halomonas olivaria, a Moderately Halophilic Bacterium Isolated from Olive Processing Effluents, Obtained by Nanopore Sequencing.</title>
        <authorList>
            <person name="Nagata S."/>
            <person name="Ii K.M."/>
            <person name="Tsukimi T."/>
            <person name="Miura M.C."/>
            <person name="Galipon J."/>
            <person name="Arakawa K."/>
        </authorList>
    </citation>
    <scope>NUCLEOTIDE SEQUENCE [LARGE SCALE GENOMIC DNA]</scope>
    <source>
        <strain evidence="3">TYRC17</strain>
    </source>
</reference>
<organism evidence="2 3">
    <name type="scientific">Vreelandella olivaria</name>
    <dbReference type="NCBI Taxonomy" id="390919"/>
    <lineage>
        <taxon>Bacteria</taxon>
        <taxon>Pseudomonadati</taxon>
        <taxon>Pseudomonadota</taxon>
        <taxon>Gammaproteobacteria</taxon>
        <taxon>Oceanospirillales</taxon>
        <taxon>Halomonadaceae</taxon>
        <taxon>Vreelandella</taxon>
    </lineage>
</organism>
<protein>
    <submittedName>
        <fullName evidence="2">Uncharacterized protein</fullName>
    </submittedName>
</protein>